<name>A0A017SRM7_ASPRC</name>
<dbReference type="STRING" id="1388766.A0A017SRM7"/>
<keyword evidence="3" id="KW-1185">Reference proteome</keyword>
<dbReference type="Proteomes" id="UP000019804">
    <property type="component" value="Unassembled WGS sequence"/>
</dbReference>
<dbReference type="SUPFAM" id="SSF52833">
    <property type="entry name" value="Thioredoxin-like"/>
    <property type="match status" value="1"/>
</dbReference>
<evidence type="ECO:0000313" key="2">
    <source>
        <dbReference type="EMBL" id="EYE99622.1"/>
    </source>
</evidence>
<evidence type="ECO:0000259" key="1">
    <source>
        <dbReference type="Pfam" id="PF13409"/>
    </source>
</evidence>
<dbReference type="AlphaFoldDB" id="A0A017SRM7"/>
<dbReference type="Pfam" id="PF13409">
    <property type="entry name" value="GST_N_2"/>
    <property type="match status" value="1"/>
</dbReference>
<proteinExistence type="predicted"/>
<dbReference type="GeneID" id="63694996"/>
<feature type="domain" description="GST N-terminal" evidence="1">
    <location>
        <begin position="23"/>
        <end position="97"/>
    </location>
</feature>
<protein>
    <recommendedName>
        <fullName evidence="1">GST N-terminal domain-containing protein</fullName>
    </recommendedName>
</protein>
<dbReference type="EMBL" id="KK088411">
    <property type="protein sequence ID" value="EYE99622.1"/>
    <property type="molecule type" value="Genomic_DNA"/>
</dbReference>
<organism evidence="2 3">
    <name type="scientific">Aspergillus ruber (strain CBS 135680)</name>
    <dbReference type="NCBI Taxonomy" id="1388766"/>
    <lineage>
        <taxon>Eukaryota</taxon>
        <taxon>Fungi</taxon>
        <taxon>Dikarya</taxon>
        <taxon>Ascomycota</taxon>
        <taxon>Pezizomycotina</taxon>
        <taxon>Eurotiomycetes</taxon>
        <taxon>Eurotiomycetidae</taxon>
        <taxon>Eurotiales</taxon>
        <taxon>Aspergillaceae</taxon>
        <taxon>Aspergillus</taxon>
        <taxon>Aspergillus subgen. Aspergillus</taxon>
    </lineage>
</organism>
<dbReference type="InterPro" id="IPR004045">
    <property type="entry name" value="Glutathione_S-Trfase_N"/>
</dbReference>
<evidence type="ECO:0000313" key="3">
    <source>
        <dbReference type="Proteomes" id="UP000019804"/>
    </source>
</evidence>
<dbReference type="OrthoDB" id="4951845at2759"/>
<dbReference type="RefSeq" id="XP_040643310.1">
    <property type="nucleotide sequence ID" value="XM_040779872.1"/>
</dbReference>
<gene>
    <name evidence="2" type="ORF">EURHEDRAFT_398794</name>
</gene>
<sequence length="193" mass="21508">MDISKPILFYDIASGPPATCFAPNPWKTRHALNFKGVNYQTEWVELPDVTDVRKRLGATPNRTHRDGNAFYTLPVIHDLTTGDIVGDSLEVAQYIDKTSTASHDAKGFNVLVDTLFTQCVVLFIHGIPLNPVTANISKATFCERAGVDDWERLTVRGEERVKMLEDFKKALGELAELYNRNTKGPFLEGPTPS</sequence>
<accession>A0A017SRM7</accession>
<dbReference type="InterPro" id="IPR036249">
    <property type="entry name" value="Thioredoxin-like_sf"/>
</dbReference>
<dbReference type="HOGENOM" id="CLU_011226_4_1_1"/>
<dbReference type="Gene3D" id="3.40.30.10">
    <property type="entry name" value="Glutaredoxin"/>
    <property type="match status" value="1"/>
</dbReference>
<dbReference type="Gene3D" id="1.20.1050.10">
    <property type="match status" value="1"/>
</dbReference>
<reference evidence="3" key="1">
    <citation type="journal article" date="2014" name="Nat. Commun.">
        <title>Genomic adaptations of the halophilic Dead Sea filamentous fungus Eurotium rubrum.</title>
        <authorList>
            <person name="Kis-Papo T."/>
            <person name="Weig A.R."/>
            <person name="Riley R."/>
            <person name="Persoh D."/>
            <person name="Salamov A."/>
            <person name="Sun H."/>
            <person name="Lipzen A."/>
            <person name="Wasser S.P."/>
            <person name="Rambold G."/>
            <person name="Grigoriev I.V."/>
            <person name="Nevo E."/>
        </authorList>
    </citation>
    <scope>NUCLEOTIDE SEQUENCE [LARGE SCALE GENOMIC DNA]</scope>
    <source>
        <strain evidence="3">CBS 135680</strain>
    </source>
</reference>